<dbReference type="STRING" id="36166.T1GEK7"/>
<evidence type="ECO:0000313" key="3">
    <source>
        <dbReference type="Proteomes" id="UP000015102"/>
    </source>
</evidence>
<sequence>MLSLRWRGNALATVMTNMIELSPKKKKPIRNTFRGDLRERLQKRKDQIVELLLQQETLCEELGETPRPLTDDPLPSEEELHEFSCHLDHLQALKNFLQALELTNLSKDQDILLNTREIPLTKKIITSLQEIHNEFMNQCEEMRQSIDRMREKLYALWNRLEVDAETRNRFSKYYDYTQTTYIRLYEELERCENLKRQNIRRFVDQIREEIVVWWDKTLKSDRERSRFTNFTSDCYTDDLLALHEMELEDLKKHYNENETIYKLLAERTEMWQRMEALEKKANEPGRYNNRGGQLLKEEKERKSISSKLPKIEESIKKLVQKYEDEHHRKFTIYGMDVNDLLENEWEQKRAEKEKVQSARKNQGGVTPNSKTIVPRTPLSARNASTLKKIGSTSVFRRVSGSKGVDSDSVIFHTP</sequence>
<evidence type="ECO:0000256" key="1">
    <source>
        <dbReference type="SAM" id="MobiDB-lite"/>
    </source>
</evidence>
<dbReference type="Pfam" id="PF03999">
    <property type="entry name" value="MAP65_ASE1"/>
    <property type="match status" value="1"/>
</dbReference>
<keyword evidence="3" id="KW-1185">Reference proteome</keyword>
<feature type="compositionally biased region" description="Polar residues" evidence="1">
    <location>
        <begin position="358"/>
        <end position="371"/>
    </location>
</feature>
<dbReference type="OMA" id="KDQNMHN"/>
<protein>
    <recommendedName>
        <fullName evidence="4">Protein regulator of cytokinesis 1</fullName>
    </recommendedName>
</protein>
<reference evidence="3" key="1">
    <citation type="submission" date="2013-02" db="EMBL/GenBank/DDBJ databases">
        <authorList>
            <person name="Hughes D."/>
        </authorList>
    </citation>
    <scope>NUCLEOTIDE SEQUENCE</scope>
    <source>
        <strain>Durham</strain>
        <strain evidence="3">NC isolate 2 -- Noor lab</strain>
    </source>
</reference>
<accession>T1GEK7</accession>
<evidence type="ECO:0008006" key="4">
    <source>
        <dbReference type="Google" id="ProtNLM"/>
    </source>
</evidence>
<name>T1GEK7_MEGSC</name>
<dbReference type="AlphaFoldDB" id="T1GEK7"/>
<feature type="region of interest" description="Disordered" evidence="1">
    <location>
        <begin position="351"/>
        <end position="375"/>
    </location>
</feature>
<proteinExistence type="predicted"/>
<dbReference type="InterPro" id="IPR007145">
    <property type="entry name" value="MAP65_Ase1_PRC1"/>
</dbReference>
<dbReference type="PANTHER" id="PTHR19321">
    <property type="entry name" value="PROTEIN REGULATOR OF CYTOKINESIS 1 PRC1-RELATED"/>
    <property type="match status" value="1"/>
</dbReference>
<dbReference type="EnsemblMetazoa" id="MESCA001773-RA">
    <property type="protein sequence ID" value="MESCA001773-PA"/>
    <property type="gene ID" value="MESCA001773"/>
</dbReference>
<organism evidence="2 3">
    <name type="scientific">Megaselia scalaris</name>
    <name type="common">Humpbacked fly</name>
    <name type="synonym">Phora scalaris</name>
    <dbReference type="NCBI Taxonomy" id="36166"/>
    <lineage>
        <taxon>Eukaryota</taxon>
        <taxon>Metazoa</taxon>
        <taxon>Ecdysozoa</taxon>
        <taxon>Arthropoda</taxon>
        <taxon>Hexapoda</taxon>
        <taxon>Insecta</taxon>
        <taxon>Pterygota</taxon>
        <taxon>Neoptera</taxon>
        <taxon>Endopterygota</taxon>
        <taxon>Diptera</taxon>
        <taxon>Brachycera</taxon>
        <taxon>Muscomorpha</taxon>
        <taxon>Platypezoidea</taxon>
        <taxon>Phoridae</taxon>
        <taxon>Megaseliini</taxon>
        <taxon>Megaselia</taxon>
    </lineage>
</organism>
<dbReference type="GO" id="GO:0008017">
    <property type="term" value="F:microtubule binding"/>
    <property type="evidence" value="ECO:0007669"/>
    <property type="project" value="InterPro"/>
</dbReference>
<dbReference type="GO" id="GO:0005737">
    <property type="term" value="C:cytoplasm"/>
    <property type="evidence" value="ECO:0007669"/>
    <property type="project" value="TreeGrafter"/>
</dbReference>
<dbReference type="Proteomes" id="UP000015102">
    <property type="component" value="Unassembled WGS sequence"/>
</dbReference>
<dbReference type="EMBL" id="CAQQ02391360">
    <property type="status" value="NOT_ANNOTATED_CDS"/>
    <property type="molecule type" value="Genomic_DNA"/>
</dbReference>
<reference evidence="2" key="2">
    <citation type="submission" date="2015-06" db="UniProtKB">
        <authorList>
            <consortium name="EnsemblMetazoa"/>
        </authorList>
    </citation>
    <scope>IDENTIFICATION</scope>
</reference>
<dbReference type="HOGENOM" id="CLU_664467_0_0_1"/>
<dbReference type="PANTHER" id="PTHR19321:SF41">
    <property type="entry name" value="FASCETTO-RELATED"/>
    <property type="match status" value="1"/>
</dbReference>
<evidence type="ECO:0000313" key="2">
    <source>
        <dbReference type="EnsemblMetazoa" id="MESCA001773-PA"/>
    </source>
</evidence>
<dbReference type="Gene3D" id="1.20.58.1520">
    <property type="match status" value="1"/>
</dbReference>
<dbReference type="EMBL" id="CAQQ02391359">
    <property type="status" value="NOT_ANNOTATED_CDS"/>
    <property type="molecule type" value="Genomic_DNA"/>
</dbReference>
<dbReference type="GO" id="GO:1990023">
    <property type="term" value="C:mitotic spindle midzone"/>
    <property type="evidence" value="ECO:0007669"/>
    <property type="project" value="TreeGrafter"/>
</dbReference>
<dbReference type="GO" id="GO:0051256">
    <property type="term" value="P:mitotic spindle midzone assembly"/>
    <property type="evidence" value="ECO:0007669"/>
    <property type="project" value="TreeGrafter"/>
</dbReference>